<accession>A0ABP6DE06</accession>
<dbReference type="EMBL" id="BAAASJ010000035">
    <property type="protein sequence ID" value="GAA2638383.1"/>
    <property type="molecule type" value="Genomic_DNA"/>
</dbReference>
<dbReference type="Proteomes" id="UP001500151">
    <property type="component" value="Unassembled WGS sequence"/>
</dbReference>
<organism evidence="2 3">
    <name type="scientific">Streptomyces vastus</name>
    <dbReference type="NCBI Taxonomy" id="285451"/>
    <lineage>
        <taxon>Bacteria</taxon>
        <taxon>Bacillati</taxon>
        <taxon>Actinomycetota</taxon>
        <taxon>Actinomycetes</taxon>
        <taxon>Kitasatosporales</taxon>
        <taxon>Streptomycetaceae</taxon>
        <taxon>Streptomyces</taxon>
    </lineage>
</organism>
<name>A0ABP6DE06_9ACTN</name>
<evidence type="ECO:0000256" key="1">
    <source>
        <dbReference type="SAM" id="MobiDB-lite"/>
    </source>
</evidence>
<sequence>MNASETALSKHEPTRPIDCHTPHRRHASPDRFEVYTSFKLAEHLDVDGIAASIGSVGDAYDNALMESKTGCTKPS</sequence>
<comment type="caution">
    <text evidence="2">The sequence shown here is derived from an EMBL/GenBank/DDBJ whole genome shotgun (WGS) entry which is preliminary data.</text>
</comment>
<reference evidence="3" key="1">
    <citation type="journal article" date="2019" name="Int. J. Syst. Evol. Microbiol.">
        <title>The Global Catalogue of Microorganisms (GCM) 10K type strain sequencing project: providing services to taxonomists for standard genome sequencing and annotation.</title>
        <authorList>
            <consortium name="The Broad Institute Genomics Platform"/>
            <consortium name="The Broad Institute Genome Sequencing Center for Infectious Disease"/>
            <person name="Wu L."/>
            <person name="Ma J."/>
        </authorList>
    </citation>
    <scope>NUCLEOTIDE SEQUENCE [LARGE SCALE GENOMIC DNA]</scope>
    <source>
        <strain evidence="3">JCM 4524</strain>
    </source>
</reference>
<feature type="compositionally biased region" description="Basic and acidic residues" evidence="1">
    <location>
        <begin position="8"/>
        <end position="26"/>
    </location>
</feature>
<gene>
    <name evidence="2" type="ORF">GCM10010307_36720</name>
</gene>
<feature type="region of interest" description="Disordered" evidence="1">
    <location>
        <begin position="1"/>
        <end position="26"/>
    </location>
</feature>
<evidence type="ECO:0008006" key="4">
    <source>
        <dbReference type="Google" id="ProtNLM"/>
    </source>
</evidence>
<evidence type="ECO:0000313" key="3">
    <source>
        <dbReference type="Proteomes" id="UP001500151"/>
    </source>
</evidence>
<protein>
    <recommendedName>
        <fullName evidence="4">Transposase</fullName>
    </recommendedName>
</protein>
<keyword evidence="3" id="KW-1185">Reference proteome</keyword>
<proteinExistence type="predicted"/>
<evidence type="ECO:0000313" key="2">
    <source>
        <dbReference type="EMBL" id="GAA2638383.1"/>
    </source>
</evidence>